<evidence type="ECO:0000256" key="1">
    <source>
        <dbReference type="ARBA" id="ARBA00022714"/>
    </source>
</evidence>
<dbReference type="GO" id="GO:0016491">
    <property type="term" value="F:oxidoreductase activity"/>
    <property type="evidence" value="ECO:0007669"/>
    <property type="project" value="UniProtKB-KW"/>
</dbReference>
<accession>C3VA07</accession>
<dbReference type="InterPro" id="IPR044043">
    <property type="entry name" value="VanA_C_cat"/>
</dbReference>
<organism evidence="7">
    <name type="scientific">Pseudomonas nitroreducens</name>
    <dbReference type="NCBI Taxonomy" id="46680"/>
    <lineage>
        <taxon>Bacteria</taxon>
        <taxon>Pseudomonadati</taxon>
        <taxon>Pseudomonadota</taxon>
        <taxon>Gammaproteobacteria</taxon>
        <taxon>Pseudomonadales</taxon>
        <taxon>Pseudomonadaceae</taxon>
        <taxon>Pseudomonas</taxon>
    </lineage>
</organism>
<dbReference type="PANTHER" id="PTHR21266">
    <property type="entry name" value="IRON-SULFUR DOMAIN CONTAINING PROTEIN"/>
    <property type="match status" value="1"/>
</dbReference>
<keyword evidence="4" id="KW-0408">Iron</keyword>
<feature type="domain" description="Rieske" evidence="6">
    <location>
        <begin position="7"/>
        <end position="108"/>
    </location>
</feature>
<dbReference type="PROSITE" id="PS51296">
    <property type="entry name" value="RIESKE"/>
    <property type="match status" value="1"/>
</dbReference>
<dbReference type="Gene3D" id="2.102.10.10">
    <property type="entry name" value="Rieske [2Fe-2S] iron-sulphur domain"/>
    <property type="match status" value="1"/>
</dbReference>
<dbReference type="InterPro" id="IPR017941">
    <property type="entry name" value="Rieske_2Fe-2S"/>
</dbReference>
<dbReference type="GO" id="GO:0046872">
    <property type="term" value="F:metal ion binding"/>
    <property type="evidence" value="ECO:0007669"/>
    <property type="project" value="UniProtKB-KW"/>
</dbReference>
<dbReference type="CDD" id="cd08878">
    <property type="entry name" value="RHO_alpha_C_DMO-like"/>
    <property type="match status" value="1"/>
</dbReference>
<dbReference type="AlphaFoldDB" id="C3VA07"/>
<evidence type="ECO:0000313" key="7">
    <source>
        <dbReference type="EMBL" id="ACP17954.1"/>
    </source>
</evidence>
<keyword evidence="1" id="KW-0001">2Fe-2S</keyword>
<dbReference type="Gene3D" id="3.90.380.10">
    <property type="entry name" value="Naphthalene 1,2-dioxygenase Alpha Subunit, Chain A, domain 1"/>
    <property type="match status" value="1"/>
</dbReference>
<dbReference type="EMBL" id="FJ851547">
    <property type="protein sequence ID" value="ACP17954.1"/>
    <property type="molecule type" value="Genomic_DNA"/>
</dbReference>
<name>C3VA07_PSENT</name>
<evidence type="ECO:0000256" key="5">
    <source>
        <dbReference type="ARBA" id="ARBA00023014"/>
    </source>
</evidence>
<evidence type="ECO:0000256" key="4">
    <source>
        <dbReference type="ARBA" id="ARBA00023004"/>
    </source>
</evidence>
<dbReference type="Pfam" id="PF19112">
    <property type="entry name" value="VanA_C"/>
    <property type="match status" value="1"/>
</dbReference>
<dbReference type="SUPFAM" id="SSF55961">
    <property type="entry name" value="Bet v1-like"/>
    <property type="match status" value="1"/>
</dbReference>
<reference evidence="7" key="1">
    <citation type="submission" date="2009-03" db="EMBL/GenBank/DDBJ databases">
        <authorList>
            <person name="Ryu J.-Y."/>
            <person name="Seo J."/>
            <person name="Unno T."/>
            <person name="Ahn J.-H."/>
            <person name="Sadowsky M.J."/>
            <person name="Hur H.-G."/>
        </authorList>
    </citation>
    <scope>NUCLEOTIDE SEQUENCE</scope>
    <source>
        <strain evidence="7">Jin1</strain>
    </source>
</reference>
<dbReference type="PANTHER" id="PTHR21266:SF60">
    <property type="entry name" value="3-KETOSTEROID-9-ALPHA-MONOOXYGENASE, OXYGENASE COMPONENT"/>
    <property type="match status" value="1"/>
</dbReference>
<keyword evidence="3" id="KW-0560">Oxidoreductase</keyword>
<evidence type="ECO:0000256" key="2">
    <source>
        <dbReference type="ARBA" id="ARBA00022723"/>
    </source>
</evidence>
<sequence length="353" mass="40046">MFIRNCWYVAAWTEELSAEFLTCTIINEPIVIYRKSDNSLVALEDRCAHRMSPLSLGKREGDDIRCMYHGLVFSPSGNCIEIPGQDKIPARLCVKSYPVVERHSWIWVWMGDPELADEDLIPPAHGGGNNEWFLTHNHLDYETNYMLICDNLTDFSHLGYVHTQSFGSDEQWAQKAPTITQLDRGIRMSRWLTSVPPIPPLGEAAKHEAVDHWASYDFLVPGVLIFYNALYPVGTAAKANNEPPTEALGTPLYTHYSIQAVTPKTDKTTRYLYSWGPSKRLGTEEESEIMRTILLQAFLEDQVIIEAQHKVIELDPTKTPVSIIADKGVIMFQRTVERLIQEENKLIPLAATN</sequence>
<dbReference type="InterPro" id="IPR050584">
    <property type="entry name" value="Cholesterol_7-desaturase"/>
</dbReference>
<proteinExistence type="predicted"/>
<protein>
    <submittedName>
        <fullName evidence="7">Putative Rieske (2Fe-2S) protein</fullName>
    </submittedName>
</protein>
<dbReference type="GO" id="GO:0051537">
    <property type="term" value="F:2 iron, 2 sulfur cluster binding"/>
    <property type="evidence" value="ECO:0007669"/>
    <property type="project" value="UniProtKB-KW"/>
</dbReference>
<reference evidence="7" key="2">
    <citation type="journal article" date="2010" name="Arch. Microbiol.">
        <title>Isoeugenol monooxygenase and its putative regulatory gene are located in the eugenol metabolic gene cluster in Pseudomonas nitroreducens Jin1.</title>
        <authorList>
            <person name="Ryu J.Y."/>
            <person name="Seo J."/>
            <person name="Unno T."/>
            <person name="Ahn J.H."/>
            <person name="Yan T."/>
            <person name="Sadowsky M.J."/>
            <person name="Hur H.G."/>
        </authorList>
    </citation>
    <scope>NUCLEOTIDE SEQUENCE</scope>
    <source>
        <strain evidence="7">Jin1</strain>
    </source>
</reference>
<dbReference type="Pfam" id="PF00355">
    <property type="entry name" value="Rieske"/>
    <property type="match status" value="1"/>
</dbReference>
<evidence type="ECO:0000256" key="3">
    <source>
        <dbReference type="ARBA" id="ARBA00023002"/>
    </source>
</evidence>
<keyword evidence="5" id="KW-0411">Iron-sulfur</keyword>
<dbReference type="SUPFAM" id="SSF50022">
    <property type="entry name" value="ISP domain"/>
    <property type="match status" value="1"/>
</dbReference>
<evidence type="ECO:0000259" key="6">
    <source>
        <dbReference type="PROSITE" id="PS51296"/>
    </source>
</evidence>
<keyword evidence="2" id="KW-0479">Metal-binding</keyword>
<dbReference type="InterPro" id="IPR036922">
    <property type="entry name" value="Rieske_2Fe-2S_sf"/>
</dbReference>